<dbReference type="EMBL" id="UINC01165330">
    <property type="protein sequence ID" value="SVD66663.1"/>
    <property type="molecule type" value="Genomic_DNA"/>
</dbReference>
<proteinExistence type="predicted"/>
<reference evidence="1" key="1">
    <citation type="submission" date="2018-05" db="EMBL/GenBank/DDBJ databases">
        <authorList>
            <person name="Lanie J.A."/>
            <person name="Ng W.-L."/>
            <person name="Kazmierczak K.M."/>
            <person name="Andrzejewski T.M."/>
            <person name="Davidsen T.M."/>
            <person name="Wayne K.J."/>
            <person name="Tettelin H."/>
            <person name="Glass J.I."/>
            <person name="Rusch D."/>
            <person name="Podicherti R."/>
            <person name="Tsui H.-C.T."/>
            <person name="Winkler M.E."/>
        </authorList>
    </citation>
    <scope>NUCLEOTIDE SEQUENCE</scope>
</reference>
<sequence>MIGTRNIRDDLELSDWLANGKGH</sequence>
<organism evidence="1">
    <name type="scientific">marine metagenome</name>
    <dbReference type="NCBI Taxonomy" id="408172"/>
    <lineage>
        <taxon>unclassified sequences</taxon>
        <taxon>metagenomes</taxon>
        <taxon>ecological metagenomes</taxon>
    </lineage>
</organism>
<accession>A0A382X6T9</accession>
<evidence type="ECO:0000313" key="1">
    <source>
        <dbReference type="EMBL" id="SVD66663.1"/>
    </source>
</evidence>
<gene>
    <name evidence="1" type="ORF">METZ01_LOCUS419517</name>
</gene>
<protein>
    <submittedName>
        <fullName evidence="1">Uncharacterized protein</fullName>
    </submittedName>
</protein>
<dbReference type="AlphaFoldDB" id="A0A382X6T9"/>
<feature type="non-terminal residue" evidence="1">
    <location>
        <position position="23"/>
    </location>
</feature>
<name>A0A382X6T9_9ZZZZ</name>